<sequence length="88" mass="9392">MQGISTYDAIVACGGIRPEGDAGSVRLLRGDQKLRLNIKLFLEGNPEEDMLTLPGDLIHVDPRWNVSTGRFLSGLLGLGTSAASLAVR</sequence>
<evidence type="ECO:0008006" key="2">
    <source>
        <dbReference type="Google" id="ProtNLM"/>
    </source>
</evidence>
<proteinExistence type="predicted"/>
<comment type="caution">
    <text evidence="1">The sequence shown here is derived from an EMBL/GenBank/DDBJ whole genome shotgun (WGS) entry which is preliminary data.</text>
</comment>
<dbReference type="EMBL" id="LAZR01012508">
    <property type="protein sequence ID" value="KKM26453.1"/>
    <property type="molecule type" value="Genomic_DNA"/>
</dbReference>
<name>A0A0F9KWG0_9ZZZZ</name>
<evidence type="ECO:0000313" key="1">
    <source>
        <dbReference type="EMBL" id="KKM26453.1"/>
    </source>
</evidence>
<reference evidence="1" key="1">
    <citation type="journal article" date="2015" name="Nature">
        <title>Complex archaea that bridge the gap between prokaryotes and eukaryotes.</title>
        <authorList>
            <person name="Spang A."/>
            <person name="Saw J.H."/>
            <person name="Jorgensen S.L."/>
            <person name="Zaremba-Niedzwiedzka K."/>
            <person name="Martijn J."/>
            <person name="Lind A.E."/>
            <person name="van Eijk R."/>
            <person name="Schleper C."/>
            <person name="Guy L."/>
            <person name="Ettema T.J."/>
        </authorList>
    </citation>
    <scope>NUCLEOTIDE SEQUENCE</scope>
</reference>
<accession>A0A0F9KWG0</accession>
<dbReference type="AlphaFoldDB" id="A0A0F9KWG0"/>
<protein>
    <recommendedName>
        <fullName evidence="2">Soluble ligand binding domain-containing protein</fullName>
    </recommendedName>
</protein>
<gene>
    <name evidence="1" type="ORF">LCGC14_1584660</name>
</gene>
<organism evidence="1">
    <name type="scientific">marine sediment metagenome</name>
    <dbReference type="NCBI Taxonomy" id="412755"/>
    <lineage>
        <taxon>unclassified sequences</taxon>
        <taxon>metagenomes</taxon>
        <taxon>ecological metagenomes</taxon>
    </lineage>
</organism>
<dbReference type="Gene3D" id="3.10.560.10">
    <property type="entry name" value="Outer membrane lipoprotein wza domain like"/>
    <property type="match status" value="1"/>
</dbReference>